<evidence type="ECO:0000313" key="1">
    <source>
        <dbReference type="EMBL" id="MPM55604.1"/>
    </source>
</evidence>
<reference evidence="1" key="1">
    <citation type="submission" date="2019-08" db="EMBL/GenBank/DDBJ databases">
        <authorList>
            <person name="Kucharzyk K."/>
            <person name="Murdoch R.W."/>
            <person name="Higgins S."/>
            <person name="Loffler F."/>
        </authorList>
    </citation>
    <scope>NUCLEOTIDE SEQUENCE</scope>
</reference>
<proteinExistence type="predicted"/>
<accession>A0A645B1K6</accession>
<dbReference type="AlphaFoldDB" id="A0A645B1K6"/>
<comment type="caution">
    <text evidence="1">The sequence shown here is derived from an EMBL/GenBank/DDBJ whole genome shotgun (WGS) entry which is preliminary data.</text>
</comment>
<gene>
    <name evidence="1" type="ORF">SDC9_102401</name>
</gene>
<sequence length="91" mass="9902">MKSKNLFSTKGFFTLLLSVFAFSISAQNVTVSGTVTDDTGLEVIGATVIVAGRCKSWNRNGFRRQVYIKQCAIQRFVADQLCGNGHSNHSG</sequence>
<organism evidence="1">
    <name type="scientific">bioreactor metagenome</name>
    <dbReference type="NCBI Taxonomy" id="1076179"/>
    <lineage>
        <taxon>unclassified sequences</taxon>
        <taxon>metagenomes</taxon>
        <taxon>ecological metagenomes</taxon>
    </lineage>
</organism>
<name>A0A645B1K6_9ZZZZ</name>
<dbReference type="EMBL" id="VSSQ01015348">
    <property type="protein sequence ID" value="MPM55604.1"/>
    <property type="molecule type" value="Genomic_DNA"/>
</dbReference>
<protein>
    <submittedName>
        <fullName evidence="1">Uncharacterized protein</fullName>
    </submittedName>
</protein>